<accession>A0A543Q1J9</accession>
<dbReference type="AlphaFoldDB" id="A0A543Q1J9"/>
<proteinExistence type="predicted"/>
<evidence type="ECO:0000313" key="3">
    <source>
        <dbReference type="EMBL" id="TQN50212.1"/>
    </source>
</evidence>
<dbReference type="Proteomes" id="UP000315403">
    <property type="component" value="Unassembled WGS sequence"/>
</dbReference>
<evidence type="ECO:0000256" key="2">
    <source>
        <dbReference type="SAM" id="SignalP"/>
    </source>
</evidence>
<feature type="signal peptide" evidence="2">
    <location>
        <begin position="1"/>
        <end position="26"/>
    </location>
</feature>
<comment type="caution">
    <text evidence="3">The sequence shown here is derived from an EMBL/GenBank/DDBJ whole genome shotgun (WGS) entry which is preliminary data.</text>
</comment>
<gene>
    <name evidence="3" type="ORF">DLNHIDIE_00049</name>
</gene>
<evidence type="ECO:0000313" key="4">
    <source>
        <dbReference type="Proteomes" id="UP000315403"/>
    </source>
</evidence>
<keyword evidence="2" id="KW-0732">Signal</keyword>
<protein>
    <submittedName>
        <fullName evidence="3">Uncharacterized protein</fullName>
    </submittedName>
</protein>
<evidence type="ECO:0000256" key="1">
    <source>
        <dbReference type="SAM" id="MobiDB-lite"/>
    </source>
</evidence>
<dbReference type="RefSeq" id="WP_142086081.1">
    <property type="nucleotide sequence ID" value="NZ_SZUV01000001.1"/>
</dbReference>
<feature type="region of interest" description="Disordered" evidence="1">
    <location>
        <begin position="35"/>
        <end position="55"/>
    </location>
</feature>
<feature type="chain" id="PRO_5022127330" evidence="2">
    <location>
        <begin position="27"/>
        <end position="87"/>
    </location>
</feature>
<sequence length="87" mass="9249">MSKSSKNIVLTFASLAFCAISVPAMADTNVPTPAKVVTKEHTPPKLAKPTPGETMSQYAPSCVNNQYSQKCKAAWAALHAEAQKNLS</sequence>
<dbReference type="EMBL" id="SZUV01000001">
    <property type="protein sequence ID" value="TQN50212.1"/>
    <property type="molecule type" value="Genomic_DNA"/>
</dbReference>
<organism evidence="3 4">
    <name type="scientific">Acidithiobacillus thiooxidans ATCC 19377</name>
    <dbReference type="NCBI Taxonomy" id="637390"/>
    <lineage>
        <taxon>Bacteria</taxon>
        <taxon>Pseudomonadati</taxon>
        <taxon>Pseudomonadota</taxon>
        <taxon>Acidithiobacillia</taxon>
        <taxon>Acidithiobacillales</taxon>
        <taxon>Acidithiobacillaceae</taxon>
        <taxon>Acidithiobacillus</taxon>
    </lineage>
</organism>
<name>A0A543Q1J9_ACITH</name>
<reference evidence="3 4" key="1">
    <citation type="submission" date="2019-03" db="EMBL/GenBank/DDBJ databases">
        <title>New insights into Acidothiobacillus thiooxidans sulfur metabolism through coupled gene expression, solution geochemistry, microscopy and spectroscopy analyses.</title>
        <authorList>
            <person name="Camacho D."/>
            <person name="Frazao R."/>
            <person name="Fouillen A."/>
            <person name="Nanci A."/>
            <person name="Lang B.F."/>
            <person name="Apte S.C."/>
            <person name="Baron C."/>
            <person name="Warren L.A."/>
        </authorList>
    </citation>
    <scope>NUCLEOTIDE SEQUENCE [LARGE SCALE GENOMIC DNA]</scope>
    <source>
        <strain evidence="3 4">ATCC 19377</strain>
    </source>
</reference>